<dbReference type="Gene3D" id="3.40.50.1820">
    <property type="entry name" value="alpha/beta hydrolase"/>
    <property type="match status" value="1"/>
</dbReference>
<sequence>MTDIAHIADMAELAEASYADLRLDKDVATELRNAEFNGGQTFSATQAAEFVTNWAVIDHLPDDPISDFSATLFKSKANSEYTLAFRGTAGPIDDLAYADFGDIVLDGLAVDQIIDMYNYYQKLTNTGAYEGVMLKKVMYEAELGRSPAEYAQQNGFLYLKGMSGINGDISGVYEVVSVSFTDGLGVINATTPLHVTGHSLGGHLAAAFSRLFPGITTDATMVNGAGFSTGNPLIANNFNVTNLFSMLGGASDFSSDKITNYIGSGLTVVAQNESIGLKQPGGITTVGIESSSLGTTFGHGAGQMTDSLAVMSILWQLDNTLSIAQLNQLLLEVSSDASQALETVINTVAKVFGYDPIPSGADNLGPGREAFYATVEQIQARLDLIGVTSPFSVTLLGGRTGSDIATLAGNAGTAATPENLAVRFALSELSPFAIVGYNYDSSALSVYNPETGQGALTQEWMTDRSAMLAGLIKKWTISENQQVTDLAAKDGFDYQDFASGQEVLVLPDPFVAIQPLVHRVYFGSDGANTLEGNIGNDRFYGMGGNDILKGEAGNDYLEGGSGNDILNGGKGNDTLVGGADDDRYEFSTGDGHDMLIDIDGSGGLWIDDVHYTLAQRLAPDADSWHSEDGKIKFLRSGSDMLVLYGQGDSIRILNYVPGALALGLGVEEFEPPVDNGAVNGTADNDSLDGSTGSDLISGLEGSDRIFGGAGNDQIYGYKVGEFGVANPLSEGRGITGDWLDGGAGDDLLVGSNGQDGLFGGAGDDTIMGGDGDDIIIADGVTSNLMPNLFLQTYSIDIGQEKQLIAFVSGTAGYAPLEQAGNDVVFAGEGNDFVDGYAGDDYIEGNAGHDYLLGGEGNDTLVGGTGNDTLIGDGFDGVSEDKPNARMPGDKHGDDILLGGEGNDLILGNGGHDRLFGDEGNDTLFGDDRTTPAEYHGNDYLDGGADRDVLFGMGGDDTLLGGDGDDFLSGEDHQSSDDVSSLTGNDWLYGGAGKDTLLGGNGNDYLDGGDDDDSLWGGTGNDTLLGGAGADVLLDESGNNLFDGGLGNDTLQGGEGNDRYIFNQGDGIDTIKDAGGRNSIEFGSGFSIDNIKIDLVLTNSGEKALRIANGGGDALIIFDYSKWAQSNFVFANGQVYSYSQFMRHLSTPVDLTGSGSDDELVGGKADDVLNGLGGADVLIGGQGNDTLQGGSGDDRYVFAVGDGVDFLKDEEGINSVIFEQGITRESLIFGRAYNSEGNSYLTVTYEGGTIYIENGMTGAVSHFYFDDGSSLALSEVLAEVGGLTLFAPDSGGHLLGSDAGDILSGGLGDDLINAAAGNDHLYGNEGNDTLLGGAGDDRIAGGSGNDHLQGDAGNDTLIGGQGDDTLLGGEGDDGLYGGDGNDLLVGAEGNDTLSGGAGDDTLEGGAGVDTYLLTSESGHDILRDVEGEYSVLRLARDIDLADLQSRREGSDLLIVNKDNSQSLRIEDYYLNSTGWRVTDEDGHEQSMEEFVAELSEGVSVDISFWERKFKRQVQAEFAAEQERRGAELEADGYFHSYSSGKGWEHDYAYRAVFKEFNYDAEPEREYDGFYYSHIYGASKYRNEVAVSSRPVYSASSGGRFTAGGGGATYLSANDLQKLSNNQGSGFSVPGTYTPVYSSTEPDKVVGVILESNQGQASGSGLQSSVLTYSKYRSWTDTIYKVVIGDDQGRAYKVTQGHIVRGGSGDDLMRGYPVERASMGVFLSGGDGQDTLLGSYGADYLIGGAGNDLLMGGGGADTYVFFSGDGVDIVNDFPLPSYPDLFGEGAYSYLETTESTHLDKVVLPPDANLNNISLSWGKVLAEVNSGRAEWFQAGGSQEWFYDDFSDVNNLNVHRSMRVSLTLDIALDSGQLIRVVMPSPDSPQGSGIELYQFADGSILSQKQLLEYFGLSTIPDISMEGHELRSSDVAAQGYEMLPLQGMLGNDTLHSGAGNDYLLGGGGDDIFYGSHGLDILDGGEGKDSYYFYNEDSFGLSNITYIRDSDGLGAIFVDDVMLDKSRLIAVGVNAWGSRDGSFSLQLEGESGDLIIYLSLGSVVLRDYAPGEFGIDLPVLNPENILAELVVNGGEPWEYFIPLVPDADGMLPELTAVLDNDEALPQWLQFDSSSGRITGAFERIDQSEHIIFTATYPDGSFVQYELLLYSDWNYVEGTDESDVLEGTQWADFISAWAGDDEVSGGAGNDWIEVHEGNDTLNGGAGADTLFGGEGDDLLDGGSGHDLLYGDAGNDQLSGGDGDDLLDGGSG</sequence>
<keyword evidence="4" id="KW-0800">Toxin</keyword>
<feature type="region of interest" description="Disordered" evidence="9">
    <location>
        <begin position="2238"/>
        <end position="2259"/>
    </location>
</feature>
<evidence type="ECO:0000313" key="11">
    <source>
        <dbReference type="Proteomes" id="UP000198512"/>
    </source>
</evidence>
<organism evidence="10 11">
    <name type="scientific">Pseudomonas cuatrocienegasensis</name>
    <dbReference type="NCBI Taxonomy" id="543360"/>
    <lineage>
        <taxon>Bacteria</taxon>
        <taxon>Pseudomonadati</taxon>
        <taxon>Pseudomonadota</taxon>
        <taxon>Gammaproteobacteria</taxon>
        <taxon>Pseudomonadales</taxon>
        <taxon>Pseudomonadaceae</taxon>
        <taxon>Pseudomonas</taxon>
    </lineage>
</organism>
<reference evidence="10 11" key="1">
    <citation type="submission" date="2016-10" db="EMBL/GenBank/DDBJ databases">
        <authorList>
            <person name="Varghese N."/>
            <person name="Submissions S."/>
        </authorList>
    </citation>
    <scope>NUCLEOTIDE SEQUENCE [LARGE SCALE GENOMIC DNA]</scope>
    <source>
        <strain evidence="10 11">CIP 109853</strain>
    </source>
</reference>
<evidence type="ECO:0000256" key="4">
    <source>
        <dbReference type="ARBA" id="ARBA00022656"/>
    </source>
</evidence>
<comment type="subcellular location">
    <subcellularLocation>
        <location evidence="1">Membrane</location>
    </subcellularLocation>
    <subcellularLocation>
        <location evidence="2">Secreted</location>
    </subcellularLocation>
</comment>
<evidence type="ECO:0000256" key="2">
    <source>
        <dbReference type="ARBA" id="ARBA00004613"/>
    </source>
</evidence>
<dbReference type="Proteomes" id="UP000198512">
    <property type="component" value="Unassembled WGS sequence"/>
</dbReference>
<dbReference type="InterPro" id="IPR011049">
    <property type="entry name" value="Serralysin-like_metalloprot_C"/>
</dbReference>
<evidence type="ECO:0000313" key="10">
    <source>
        <dbReference type="EMBL" id="SER47434.1"/>
    </source>
</evidence>
<evidence type="ECO:0000256" key="1">
    <source>
        <dbReference type="ARBA" id="ARBA00004370"/>
    </source>
</evidence>
<keyword evidence="11" id="KW-1185">Reference proteome</keyword>
<dbReference type="PANTHER" id="PTHR38340:SF1">
    <property type="entry name" value="S-LAYER PROTEIN"/>
    <property type="match status" value="1"/>
</dbReference>
<dbReference type="InterPro" id="IPR018511">
    <property type="entry name" value="Hemolysin-typ_Ca-bd_CS"/>
</dbReference>
<feature type="region of interest" description="Disordered" evidence="9">
    <location>
        <begin position="961"/>
        <end position="981"/>
    </location>
</feature>
<dbReference type="PRINTS" id="PR01488">
    <property type="entry name" value="RTXTOXINA"/>
</dbReference>
<accession>A0ABY1BRQ0</accession>
<keyword evidence="8" id="KW-0472">Membrane</keyword>
<name>A0ABY1BRQ0_9PSED</name>
<keyword evidence="3" id="KW-0964">Secreted</keyword>
<evidence type="ECO:0000256" key="5">
    <source>
        <dbReference type="ARBA" id="ARBA00022737"/>
    </source>
</evidence>
<dbReference type="EMBL" id="FOFP01000035">
    <property type="protein sequence ID" value="SER47434.1"/>
    <property type="molecule type" value="Genomic_DNA"/>
</dbReference>
<protein>
    <submittedName>
        <fullName evidence="10">Ca2+-binding protein, RTX toxin-related</fullName>
    </submittedName>
</protein>
<keyword evidence="5" id="KW-0677">Repeat</keyword>
<proteinExistence type="predicted"/>
<gene>
    <name evidence="10" type="ORF">SAMN05216600_1356</name>
</gene>
<evidence type="ECO:0000256" key="9">
    <source>
        <dbReference type="SAM" id="MobiDB-lite"/>
    </source>
</evidence>
<dbReference type="SUPFAM" id="SSF49313">
    <property type="entry name" value="Cadherin-like"/>
    <property type="match status" value="1"/>
</dbReference>
<feature type="region of interest" description="Disordered" evidence="9">
    <location>
        <begin position="1340"/>
        <end position="1371"/>
    </location>
</feature>
<dbReference type="InterPro" id="IPR050557">
    <property type="entry name" value="RTX_toxin/Mannuronan_C5-epim"/>
</dbReference>
<dbReference type="SUPFAM" id="SSF51120">
    <property type="entry name" value="beta-Roll"/>
    <property type="match status" value="9"/>
</dbReference>
<keyword evidence="6" id="KW-0106">Calcium</keyword>
<keyword evidence="7" id="KW-0843">Virulence</keyword>
<dbReference type="PANTHER" id="PTHR38340">
    <property type="entry name" value="S-LAYER PROTEIN"/>
    <property type="match status" value="1"/>
</dbReference>
<dbReference type="PRINTS" id="PR00313">
    <property type="entry name" value="CABNDNGRPT"/>
</dbReference>
<dbReference type="InterPro" id="IPR001343">
    <property type="entry name" value="Hemolysn_Ca-bd"/>
</dbReference>
<comment type="caution">
    <text evidence="10">The sequence shown here is derived from an EMBL/GenBank/DDBJ whole genome shotgun (WGS) entry which is preliminary data.</text>
</comment>
<evidence type="ECO:0000256" key="3">
    <source>
        <dbReference type="ARBA" id="ARBA00022525"/>
    </source>
</evidence>
<dbReference type="SUPFAM" id="SSF53474">
    <property type="entry name" value="alpha/beta-Hydrolases"/>
    <property type="match status" value="1"/>
</dbReference>
<dbReference type="InterPro" id="IPR029058">
    <property type="entry name" value="AB_hydrolase_fold"/>
</dbReference>
<dbReference type="Gene3D" id="2.150.10.10">
    <property type="entry name" value="Serralysin-like metalloprotease, C-terminal"/>
    <property type="match status" value="13"/>
</dbReference>
<dbReference type="InterPro" id="IPR003995">
    <property type="entry name" value="RTX_toxin_determinant-A"/>
</dbReference>
<feature type="compositionally biased region" description="Acidic residues" evidence="9">
    <location>
        <begin position="2249"/>
        <end position="2259"/>
    </location>
</feature>
<dbReference type="Pfam" id="PF00353">
    <property type="entry name" value="HemolysinCabind"/>
    <property type="match status" value="17"/>
</dbReference>
<evidence type="ECO:0000256" key="7">
    <source>
        <dbReference type="ARBA" id="ARBA00023026"/>
    </source>
</evidence>
<dbReference type="InterPro" id="IPR015919">
    <property type="entry name" value="Cadherin-like_sf"/>
</dbReference>
<feature type="non-terminal residue" evidence="10">
    <location>
        <position position="2259"/>
    </location>
</feature>
<dbReference type="PROSITE" id="PS00330">
    <property type="entry name" value="HEMOLYSIN_CALCIUM"/>
    <property type="match status" value="20"/>
</dbReference>
<evidence type="ECO:0000256" key="6">
    <source>
        <dbReference type="ARBA" id="ARBA00022837"/>
    </source>
</evidence>
<evidence type="ECO:0000256" key="8">
    <source>
        <dbReference type="ARBA" id="ARBA00023136"/>
    </source>
</evidence>